<dbReference type="Pfam" id="PF13927">
    <property type="entry name" value="Ig_3"/>
    <property type="match status" value="2"/>
</dbReference>
<dbReference type="PANTHER" id="PTHR11640">
    <property type="entry name" value="NEPHRIN"/>
    <property type="match status" value="1"/>
</dbReference>
<accession>A0A9N9XIA1</accession>
<feature type="domain" description="Immunoglobulin" evidence="12">
    <location>
        <begin position="493"/>
        <end position="579"/>
    </location>
</feature>
<dbReference type="GO" id="GO:0005886">
    <property type="term" value="C:plasma membrane"/>
    <property type="evidence" value="ECO:0007669"/>
    <property type="project" value="TreeGrafter"/>
</dbReference>
<protein>
    <recommendedName>
        <fullName evidence="15">Dscam</fullName>
    </recommendedName>
</protein>
<evidence type="ECO:0000256" key="7">
    <source>
        <dbReference type="ARBA" id="ARBA00023136"/>
    </source>
</evidence>
<feature type="domain" description="Immunoglobulin subtype 2" evidence="11">
    <location>
        <begin position="211"/>
        <end position="280"/>
    </location>
</feature>
<evidence type="ECO:0008006" key="15">
    <source>
        <dbReference type="Google" id="ProtNLM"/>
    </source>
</evidence>
<dbReference type="Proteomes" id="UP001153709">
    <property type="component" value="Chromosome 9"/>
</dbReference>
<evidence type="ECO:0000259" key="11">
    <source>
        <dbReference type="SMART" id="SM00408"/>
    </source>
</evidence>
<feature type="domain" description="Immunoglobulin subtype 2" evidence="11">
    <location>
        <begin position="403"/>
        <end position="472"/>
    </location>
</feature>
<keyword evidence="10" id="KW-0393">Immunoglobulin domain</keyword>
<dbReference type="InterPro" id="IPR036179">
    <property type="entry name" value="Ig-like_dom_sf"/>
</dbReference>
<evidence type="ECO:0000256" key="4">
    <source>
        <dbReference type="ARBA" id="ARBA00022737"/>
    </source>
</evidence>
<dbReference type="SUPFAM" id="SSF48726">
    <property type="entry name" value="Immunoglobulin"/>
    <property type="match status" value="6"/>
</dbReference>
<gene>
    <name evidence="13" type="ORF">DIABBA_LOCUS13200</name>
</gene>
<dbReference type="EMBL" id="OU898284">
    <property type="protein sequence ID" value="CAG9840567.1"/>
    <property type="molecule type" value="Genomic_DNA"/>
</dbReference>
<dbReference type="SMART" id="SM00409">
    <property type="entry name" value="IG"/>
    <property type="match status" value="6"/>
</dbReference>
<keyword evidence="9" id="KW-0325">Glycoprotein</keyword>
<dbReference type="InterPro" id="IPR051275">
    <property type="entry name" value="Cell_adhesion_signaling"/>
</dbReference>
<dbReference type="GO" id="GO:0048812">
    <property type="term" value="P:neuron projection morphogenesis"/>
    <property type="evidence" value="ECO:0007669"/>
    <property type="project" value="UniProtKB-ARBA"/>
</dbReference>
<organism evidence="13 14">
    <name type="scientific">Diabrotica balteata</name>
    <name type="common">Banded cucumber beetle</name>
    <dbReference type="NCBI Taxonomy" id="107213"/>
    <lineage>
        <taxon>Eukaryota</taxon>
        <taxon>Metazoa</taxon>
        <taxon>Ecdysozoa</taxon>
        <taxon>Arthropoda</taxon>
        <taxon>Hexapoda</taxon>
        <taxon>Insecta</taxon>
        <taxon>Pterygota</taxon>
        <taxon>Neoptera</taxon>
        <taxon>Endopterygota</taxon>
        <taxon>Coleoptera</taxon>
        <taxon>Polyphaga</taxon>
        <taxon>Cucujiformia</taxon>
        <taxon>Chrysomeloidea</taxon>
        <taxon>Chrysomelidae</taxon>
        <taxon>Galerucinae</taxon>
        <taxon>Diabroticina</taxon>
        <taxon>Diabroticites</taxon>
        <taxon>Diabrotica</taxon>
    </lineage>
</organism>
<dbReference type="InterPro" id="IPR003598">
    <property type="entry name" value="Ig_sub2"/>
</dbReference>
<feature type="domain" description="Immunoglobulin" evidence="12">
    <location>
        <begin position="205"/>
        <end position="291"/>
    </location>
</feature>
<feature type="domain" description="Immunoglobulin" evidence="12">
    <location>
        <begin position="13"/>
        <end position="99"/>
    </location>
</feature>
<keyword evidence="4" id="KW-0677">Repeat</keyword>
<keyword evidence="7" id="KW-0472">Membrane</keyword>
<dbReference type="PRINTS" id="PR01832">
    <property type="entry name" value="VEGFRECEPTOR"/>
</dbReference>
<dbReference type="AlphaFoldDB" id="A0A9N9XIA1"/>
<evidence type="ECO:0000256" key="5">
    <source>
        <dbReference type="ARBA" id="ARBA00022889"/>
    </source>
</evidence>
<dbReference type="GO" id="GO:0050839">
    <property type="term" value="F:cell adhesion molecule binding"/>
    <property type="evidence" value="ECO:0007669"/>
    <property type="project" value="TreeGrafter"/>
</dbReference>
<feature type="domain" description="Immunoglobulin subtype 2" evidence="11">
    <location>
        <begin position="307"/>
        <end position="376"/>
    </location>
</feature>
<evidence type="ECO:0000256" key="6">
    <source>
        <dbReference type="ARBA" id="ARBA00022989"/>
    </source>
</evidence>
<evidence type="ECO:0000256" key="2">
    <source>
        <dbReference type="ARBA" id="ARBA00022692"/>
    </source>
</evidence>
<dbReference type="InterPro" id="IPR013098">
    <property type="entry name" value="Ig_I-set"/>
</dbReference>
<evidence type="ECO:0000313" key="13">
    <source>
        <dbReference type="EMBL" id="CAG9840567.1"/>
    </source>
</evidence>
<keyword evidence="3" id="KW-0732">Signal</keyword>
<proteinExistence type="predicted"/>
<comment type="subcellular location">
    <subcellularLocation>
        <location evidence="1">Membrane</location>
        <topology evidence="1">Single-pass type I membrane protein</topology>
    </subcellularLocation>
</comment>
<dbReference type="FunFam" id="2.60.40.10:FF:000017">
    <property type="entry name" value="Down syndrome cell adhesion molecule b"/>
    <property type="match status" value="6"/>
</dbReference>
<feature type="domain" description="Immunoglobulin subtype 2" evidence="11">
    <location>
        <begin position="115"/>
        <end position="184"/>
    </location>
</feature>
<feature type="domain" description="Immunoglobulin" evidence="12">
    <location>
        <begin position="109"/>
        <end position="195"/>
    </location>
</feature>
<dbReference type="GO" id="GO:0098609">
    <property type="term" value="P:cell-cell adhesion"/>
    <property type="evidence" value="ECO:0007669"/>
    <property type="project" value="TreeGrafter"/>
</dbReference>
<dbReference type="Pfam" id="PF07679">
    <property type="entry name" value="I-set"/>
    <property type="match status" value="4"/>
</dbReference>
<feature type="domain" description="Immunoglobulin" evidence="12">
    <location>
        <begin position="301"/>
        <end position="387"/>
    </location>
</feature>
<evidence type="ECO:0000313" key="14">
    <source>
        <dbReference type="Proteomes" id="UP001153709"/>
    </source>
</evidence>
<dbReference type="Gene3D" id="2.60.40.10">
    <property type="entry name" value="Immunoglobulins"/>
    <property type="match status" value="6"/>
</dbReference>
<feature type="domain" description="Immunoglobulin subtype 2" evidence="11">
    <location>
        <begin position="19"/>
        <end position="88"/>
    </location>
</feature>
<dbReference type="InterPro" id="IPR003599">
    <property type="entry name" value="Ig_sub"/>
</dbReference>
<evidence type="ECO:0000256" key="1">
    <source>
        <dbReference type="ARBA" id="ARBA00004479"/>
    </source>
</evidence>
<feature type="domain" description="Immunoglobulin subtype 2" evidence="11">
    <location>
        <begin position="499"/>
        <end position="568"/>
    </location>
</feature>
<keyword evidence="5" id="KW-0130">Cell adhesion</keyword>
<evidence type="ECO:0000256" key="10">
    <source>
        <dbReference type="ARBA" id="ARBA00023319"/>
    </source>
</evidence>
<name>A0A9N9XIA1_DIABA</name>
<keyword evidence="6" id="KW-1133">Transmembrane helix</keyword>
<dbReference type="SMART" id="SM00408">
    <property type="entry name" value="IGc2"/>
    <property type="match status" value="6"/>
</dbReference>
<evidence type="ECO:0000256" key="9">
    <source>
        <dbReference type="ARBA" id="ARBA00023180"/>
    </source>
</evidence>
<feature type="domain" description="Immunoglobulin" evidence="12">
    <location>
        <begin position="397"/>
        <end position="483"/>
    </location>
</feature>
<dbReference type="OrthoDB" id="5982258at2759"/>
<keyword evidence="14" id="KW-1185">Reference proteome</keyword>
<evidence type="ECO:0000256" key="8">
    <source>
        <dbReference type="ARBA" id="ARBA00023157"/>
    </source>
</evidence>
<sequence>MYSVPPQIHPFNFGDEAINSGDLVTATCAVSKGDFPLKIRWTLNGKTVNKFEGVVAANTNKKVSQLTIESATAHHSGEYVCIAENNAGIVKHSAYLNVNVPPQILPFNFGEDSVNSGDVASLQCTVFKGDFPLNITWLHNNRSIGIDDKILISQNGKKVSSLTIESVSEEHIGKYSCLVQNSAGSSVFSVDLNVNVSPQILPFNFGEESVNSGDVASLTCTVYKGDFPLNITWLHKNKTIGYNSGILILQNGKKVSSLTIESVSEDHAGVYTCLAQNTAGSASFSVELNVNVPPIITPFDFGEETVNSGDYTSTQCSVHKGDLPLTITWYHNNRSLTENDGIQITKVGKKASSITIESVKEQHSGTYTCVAKNKAGVSEFSTILSINAIPQILPFNFGEESVNSGDVASLQCTVFKGDLPINITWFHNSKRIEYGDGIVISQVSKKVSSLTIDDVREAHSGNYTCVAQNRAGSSTESTELHINVLPQILHFDFGDSSVNSGDSASTTCNVHKGDLPVNITWSHDNKTVNLQDGILVTKLGKKMSTISIDMVQARHRGVYVCSAENSAGRSSYSAELHVNGSEI</sequence>
<keyword evidence="8" id="KW-1015">Disulfide bond</keyword>
<dbReference type="GO" id="GO:0005911">
    <property type="term" value="C:cell-cell junction"/>
    <property type="evidence" value="ECO:0007669"/>
    <property type="project" value="TreeGrafter"/>
</dbReference>
<keyword evidence="2" id="KW-0812">Transmembrane</keyword>
<reference evidence="13" key="1">
    <citation type="submission" date="2022-01" db="EMBL/GenBank/DDBJ databases">
        <authorList>
            <person name="King R."/>
        </authorList>
    </citation>
    <scope>NUCLEOTIDE SEQUENCE</scope>
</reference>
<evidence type="ECO:0000259" key="12">
    <source>
        <dbReference type="SMART" id="SM00409"/>
    </source>
</evidence>
<dbReference type="InterPro" id="IPR013783">
    <property type="entry name" value="Ig-like_fold"/>
</dbReference>
<evidence type="ECO:0000256" key="3">
    <source>
        <dbReference type="ARBA" id="ARBA00022729"/>
    </source>
</evidence>
<dbReference type="PANTHER" id="PTHR11640:SF164">
    <property type="entry name" value="MAM DOMAIN-CONTAINING GLYCOSYLPHOSPHATIDYLINOSITOL ANCHOR PROTEIN 1"/>
    <property type="match status" value="1"/>
</dbReference>